<proteinExistence type="predicted"/>
<protein>
    <submittedName>
        <fullName evidence="2">Uncharacterized protein</fullName>
    </submittedName>
</protein>
<accession>A0A8T0X558</accession>
<organism evidence="2 3">
    <name type="scientific">Panicum virgatum</name>
    <name type="common">Blackwell switchgrass</name>
    <dbReference type="NCBI Taxonomy" id="38727"/>
    <lineage>
        <taxon>Eukaryota</taxon>
        <taxon>Viridiplantae</taxon>
        <taxon>Streptophyta</taxon>
        <taxon>Embryophyta</taxon>
        <taxon>Tracheophyta</taxon>
        <taxon>Spermatophyta</taxon>
        <taxon>Magnoliopsida</taxon>
        <taxon>Liliopsida</taxon>
        <taxon>Poales</taxon>
        <taxon>Poaceae</taxon>
        <taxon>PACMAD clade</taxon>
        <taxon>Panicoideae</taxon>
        <taxon>Panicodae</taxon>
        <taxon>Paniceae</taxon>
        <taxon>Panicinae</taxon>
        <taxon>Panicum</taxon>
        <taxon>Panicum sect. Hiantes</taxon>
    </lineage>
</organism>
<dbReference type="PANTHER" id="PTHR48243">
    <property type="entry name" value="AMINOTRANSFERASE-LIKE PLANT MOBILE DOMAIN-CONTAINING PROTEIN"/>
    <property type="match status" value="1"/>
</dbReference>
<name>A0A8T0X558_PANVG</name>
<evidence type="ECO:0000313" key="2">
    <source>
        <dbReference type="EMBL" id="KAG2650719.1"/>
    </source>
</evidence>
<dbReference type="AlphaFoldDB" id="A0A8T0X558"/>
<sequence>MKGIGRKVSGAFKKMTGGNSSHSRGGSSSHTPKPTPTPSMMDYEEEEQHEEVQAEPQAEAMEIDEDYAPYLDLHDDRERQGYAILKNRSFVHTRAFDPKILIKTGMYVDFANVWHAIGWDNFIPVEEYGSRLLTIQFLCTLWEVENGVYF</sequence>
<dbReference type="EMBL" id="CM029038">
    <property type="protein sequence ID" value="KAG2650719.1"/>
    <property type="molecule type" value="Genomic_DNA"/>
</dbReference>
<reference evidence="2" key="1">
    <citation type="submission" date="2020-05" db="EMBL/GenBank/DDBJ databases">
        <title>WGS assembly of Panicum virgatum.</title>
        <authorList>
            <person name="Lovell J.T."/>
            <person name="Jenkins J."/>
            <person name="Shu S."/>
            <person name="Juenger T.E."/>
            <person name="Schmutz J."/>
        </authorList>
    </citation>
    <scope>NUCLEOTIDE SEQUENCE</scope>
    <source>
        <strain evidence="2">AP13</strain>
    </source>
</reference>
<keyword evidence="3" id="KW-1185">Reference proteome</keyword>
<dbReference type="Proteomes" id="UP000823388">
    <property type="component" value="Chromosome 1N"/>
</dbReference>
<evidence type="ECO:0000313" key="3">
    <source>
        <dbReference type="Proteomes" id="UP000823388"/>
    </source>
</evidence>
<feature type="compositionally biased region" description="Low complexity" evidence="1">
    <location>
        <begin position="17"/>
        <end position="32"/>
    </location>
</feature>
<evidence type="ECO:0000256" key="1">
    <source>
        <dbReference type="SAM" id="MobiDB-lite"/>
    </source>
</evidence>
<gene>
    <name evidence="2" type="ORF">PVAP13_1NG202338</name>
</gene>
<comment type="caution">
    <text evidence="2">The sequence shown here is derived from an EMBL/GenBank/DDBJ whole genome shotgun (WGS) entry which is preliminary data.</text>
</comment>
<feature type="region of interest" description="Disordered" evidence="1">
    <location>
        <begin position="1"/>
        <end position="59"/>
    </location>
</feature>
<dbReference type="PANTHER" id="PTHR48243:SF1">
    <property type="entry name" value="AMINOTRANSFERASE-LIKE PLANT MOBILE DOMAIN-CONTAINING PROTEIN"/>
    <property type="match status" value="1"/>
</dbReference>